<organism evidence="8 9">
    <name type="scientific">Petrolisthes cinctipes</name>
    <name type="common">Flat porcelain crab</name>
    <dbReference type="NCBI Taxonomy" id="88211"/>
    <lineage>
        <taxon>Eukaryota</taxon>
        <taxon>Metazoa</taxon>
        <taxon>Ecdysozoa</taxon>
        <taxon>Arthropoda</taxon>
        <taxon>Crustacea</taxon>
        <taxon>Multicrustacea</taxon>
        <taxon>Malacostraca</taxon>
        <taxon>Eumalacostraca</taxon>
        <taxon>Eucarida</taxon>
        <taxon>Decapoda</taxon>
        <taxon>Pleocyemata</taxon>
        <taxon>Anomura</taxon>
        <taxon>Galatheoidea</taxon>
        <taxon>Porcellanidae</taxon>
        <taxon>Petrolisthes</taxon>
    </lineage>
</organism>
<feature type="transmembrane region" description="Helical" evidence="7">
    <location>
        <begin position="88"/>
        <end position="105"/>
    </location>
</feature>
<dbReference type="PANTHER" id="PTHR11819:SF195">
    <property type="entry name" value="SODIUM_GLUCOSE COTRANSPORTER 4"/>
    <property type="match status" value="1"/>
</dbReference>
<comment type="subcellular location">
    <subcellularLocation>
        <location evidence="1">Membrane</location>
        <topology evidence="1">Multi-pass membrane protein</topology>
    </subcellularLocation>
</comment>
<evidence type="ECO:0000256" key="2">
    <source>
        <dbReference type="ARBA" id="ARBA00006434"/>
    </source>
</evidence>
<dbReference type="Gene3D" id="1.20.1730.10">
    <property type="entry name" value="Sodium/glucose cotransporter"/>
    <property type="match status" value="1"/>
</dbReference>
<evidence type="ECO:0000256" key="5">
    <source>
        <dbReference type="ARBA" id="ARBA00023136"/>
    </source>
</evidence>
<evidence type="ECO:0000256" key="7">
    <source>
        <dbReference type="SAM" id="Phobius"/>
    </source>
</evidence>
<feature type="transmembrane region" description="Helical" evidence="7">
    <location>
        <begin position="126"/>
        <end position="152"/>
    </location>
</feature>
<dbReference type="PANTHER" id="PTHR11819">
    <property type="entry name" value="SOLUTE CARRIER FAMILY 5"/>
    <property type="match status" value="1"/>
</dbReference>
<dbReference type="Proteomes" id="UP001286313">
    <property type="component" value="Unassembled WGS sequence"/>
</dbReference>
<evidence type="ECO:0000313" key="8">
    <source>
        <dbReference type="EMBL" id="KAK3858389.1"/>
    </source>
</evidence>
<keyword evidence="3 7" id="KW-0812">Transmembrane</keyword>
<accession>A0AAE1ENC4</accession>
<keyword evidence="9" id="KW-1185">Reference proteome</keyword>
<comment type="caution">
    <text evidence="8">The sequence shown here is derived from an EMBL/GenBank/DDBJ whole genome shotgun (WGS) entry which is preliminary data.</text>
</comment>
<feature type="transmembrane region" description="Helical" evidence="7">
    <location>
        <begin position="12"/>
        <end position="29"/>
    </location>
</feature>
<dbReference type="PROSITE" id="PS50283">
    <property type="entry name" value="NA_SOLUT_SYMP_3"/>
    <property type="match status" value="1"/>
</dbReference>
<dbReference type="EMBL" id="JAWQEG010005325">
    <property type="protein sequence ID" value="KAK3858389.1"/>
    <property type="molecule type" value="Genomic_DNA"/>
</dbReference>
<protein>
    <submittedName>
        <fullName evidence="8">Uncharacterized protein</fullName>
    </submittedName>
</protein>
<keyword evidence="5 7" id="KW-0472">Membrane</keyword>
<gene>
    <name evidence="8" type="ORF">Pcinc_035420</name>
</gene>
<evidence type="ECO:0000256" key="6">
    <source>
        <dbReference type="RuleBase" id="RU362091"/>
    </source>
</evidence>
<comment type="similarity">
    <text evidence="2 6">Belongs to the sodium:solute symporter (SSF) (TC 2.A.21) family.</text>
</comment>
<name>A0AAE1ENC4_PETCI</name>
<dbReference type="GO" id="GO:0005886">
    <property type="term" value="C:plasma membrane"/>
    <property type="evidence" value="ECO:0007669"/>
    <property type="project" value="TreeGrafter"/>
</dbReference>
<evidence type="ECO:0000256" key="4">
    <source>
        <dbReference type="ARBA" id="ARBA00022989"/>
    </source>
</evidence>
<dbReference type="InterPro" id="IPR001734">
    <property type="entry name" value="Na/solute_symporter"/>
</dbReference>
<dbReference type="GO" id="GO:0005412">
    <property type="term" value="F:D-glucose:sodium symporter activity"/>
    <property type="evidence" value="ECO:0007669"/>
    <property type="project" value="TreeGrafter"/>
</dbReference>
<feature type="transmembrane region" description="Helical" evidence="7">
    <location>
        <begin position="50"/>
        <end position="68"/>
    </location>
</feature>
<evidence type="ECO:0000256" key="3">
    <source>
        <dbReference type="ARBA" id="ARBA00022692"/>
    </source>
</evidence>
<evidence type="ECO:0000313" key="9">
    <source>
        <dbReference type="Proteomes" id="UP001286313"/>
    </source>
</evidence>
<keyword evidence="4 7" id="KW-1133">Transmembrane helix</keyword>
<reference evidence="8" key="1">
    <citation type="submission" date="2023-10" db="EMBL/GenBank/DDBJ databases">
        <title>Genome assemblies of two species of porcelain crab, Petrolisthes cinctipes and Petrolisthes manimaculis (Anomura: Porcellanidae).</title>
        <authorList>
            <person name="Angst P."/>
        </authorList>
    </citation>
    <scope>NUCLEOTIDE SEQUENCE</scope>
    <source>
        <strain evidence="8">PB745_01</strain>
        <tissue evidence="8">Gill</tissue>
    </source>
</reference>
<dbReference type="InterPro" id="IPR038377">
    <property type="entry name" value="Na/Glc_symporter_sf"/>
</dbReference>
<proteinExistence type="inferred from homology"/>
<sequence length="218" mass="23741">MSGGMQIKWPDILVLVLYFVFVLAVGLISSWKSKRGSVSGYFLASRNMHWIPVGASLFSSNIGSGHFIGLAGSGAASGIGIGAFELNAIYVLILLGWVFVPVYMSSGVYTMPEYLRERFGGQRIRIYLSCLALILSIFTKISADLFAGAIFIQQTIDQQGDEWMYLSILILLAIAAVFTITGGLTAVIWTDFVQTILMIVGPSFSWACPSTRLEATRS</sequence>
<evidence type="ECO:0000256" key="1">
    <source>
        <dbReference type="ARBA" id="ARBA00004141"/>
    </source>
</evidence>
<dbReference type="AlphaFoldDB" id="A0AAE1ENC4"/>
<feature type="transmembrane region" description="Helical" evidence="7">
    <location>
        <begin position="164"/>
        <end position="189"/>
    </location>
</feature>
<dbReference type="Pfam" id="PF00474">
    <property type="entry name" value="SSF"/>
    <property type="match status" value="1"/>
</dbReference>